<sequence>MAQIGGTESPSWAELLGSNHWSGLLDPLDDTLRDLLLMWGDMCQVTADSFISDDNSQYHGCCRYSKNSLLDQTFFPNAADYAVVEYLDALSTFLIVLKESNWMGYVAVSSDAHAEAVGHRNIYIVWRSTSRIMEILEDITIPLVPFDDDNEDVKVMLGWRDIYNSSDPNFEFNKKSAREQLLEKVKKLVGRYKDERLSIVCVGHSLGGALVILSAYDIVKQGLSKIGEEYFPVCAMTFESPRVGNQAFRDSWDQQPNLRLLRVKNKGDPVPDYPDLGLGYVDFGTVLEVASEQSRFLKNYVILHTVAGWEGASGGFDPTRVKRSLALVNKQGNDLVDECKIPASWWVEKNKGMVLDEDGDWTKESAREQLLAKIKELVEQYKDESLSIVCLGHSLGGALAILSAYDIVRSGLSKIGDKEEFPVCTMGFGSPRVGNQAFSDRCAKLPNLRALRVLNKDDLDFPNFPPASDGYVDIGTVLTVDSGKSPCLEAKHDRHNLQVILHTVAGWERADGGFDTTRVKRSPALVNKDGDDLVAEFKIPASWWVEKNKGMVLDKDGDWVVAPPGI</sequence>
<dbReference type="GO" id="GO:0008970">
    <property type="term" value="F:phospholipase A1 activity"/>
    <property type="evidence" value="ECO:0007669"/>
    <property type="project" value="UniProtKB-UniRule"/>
</dbReference>
<dbReference type="GO" id="GO:0016042">
    <property type="term" value="P:lipid catabolic process"/>
    <property type="evidence" value="ECO:0007669"/>
    <property type="project" value="UniProtKB-UniRule"/>
</dbReference>
<dbReference type="PANTHER" id="PTHR31828">
    <property type="entry name" value="PHOSPHOLIPASE A1-IIGAMMA"/>
    <property type="match status" value="1"/>
</dbReference>
<comment type="function">
    <text evidence="1 6">Acylhydrolase that catalyzes the hydrolysis of phospholipids at the sn-1 position.</text>
</comment>
<keyword evidence="3 6" id="KW-0378">Hydrolase</keyword>
<keyword evidence="4 6" id="KW-0442">Lipid degradation</keyword>
<dbReference type="EMBL" id="CP097504">
    <property type="protein sequence ID" value="URD87423.1"/>
    <property type="molecule type" value="Genomic_DNA"/>
</dbReference>
<dbReference type="AlphaFoldDB" id="A0A9E7F4W0"/>
<dbReference type="EC" id="3.1.1.-" evidence="6"/>
<evidence type="ECO:0000256" key="4">
    <source>
        <dbReference type="ARBA" id="ARBA00022963"/>
    </source>
</evidence>
<protein>
    <recommendedName>
        <fullName evidence="6">Phospholipase A1</fullName>
        <ecNumber evidence="6">3.1.1.-</ecNumber>
    </recommendedName>
</protein>
<feature type="domain" description="Fungal lipase-type" evidence="7">
    <location>
        <begin position="123"/>
        <end position="274"/>
    </location>
</feature>
<dbReference type="InterPro" id="IPR033556">
    <property type="entry name" value="PLA"/>
</dbReference>
<reference evidence="8" key="1">
    <citation type="submission" date="2022-05" db="EMBL/GenBank/DDBJ databases">
        <title>The Musa troglodytarum L. genome provides insights into the mechanism of non-climacteric behaviour and enrichment of carotenoids.</title>
        <authorList>
            <person name="Wang J."/>
        </authorList>
    </citation>
    <scope>NUCLEOTIDE SEQUENCE</scope>
    <source>
        <tissue evidence="8">Leaf</tissue>
    </source>
</reference>
<name>A0A9E7F4W0_9LILI</name>
<dbReference type="InterPro" id="IPR029058">
    <property type="entry name" value="AB_hydrolase_fold"/>
</dbReference>
<dbReference type="PANTHER" id="PTHR31828:SF10">
    <property type="entry name" value="PHOSPHOLIPASE A1-IIDELTA"/>
    <property type="match status" value="1"/>
</dbReference>
<evidence type="ECO:0000313" key="9">
    <source>
        <dbReference type="Proteomes" id="UP001055439"/>
    </source>
</evidence>
<evidence type="ECO:0000313" key="8">
    <source>
        <dbReference type="EMBL" id="URD87423.1"/>
    </source>
</evidence>
<feature type="domain" description="Fungal lipase-type" evidence="7">
    <location>
        <begin position="365"/>
        <end position="459"/>
    </location>
</feature>
<dbReference type="Proteomes" id="UP001055439">
    <property type="component" value="Chromosome 2"/>
</dbReference>
<comment type="similarity">
    <text evidence="2 6">Belongs to the AB hydrolase superfamily. Lipase family.</text>
</comment>
<proteinExistence type="inferred from homology"/>
<dbReference type="CDD" id="cd00519">
    <property type="entry name" value="Lipase_3"/>
    <property type="match status" value="2"/>
</dbReference>
<organism evidence="8 9">
    <name type="scientific">Musa troglodytarum</name>
    <name type="common">fe'i banana</name>
    <dbReference type="NCBI Taxonomy" id="320322"/>
    <lineage>
        <taxon>Eukaryota</taxon>
        <taxon>Viridiplantae</taxon>
        <taxon>Streptophyta</taxon>
        <taxon>Embryophyta</taxon>
        <taxon>Tracheophyta</taxon>
        <taxon>Spermatophyta</taxon>
        <taxon>Magnoliopsida</taxon>
        <taxon>Liliopsida</taxon>
        <taxon>Zingiberales</taxon>
        <taxon>Musaceae</taxon>
        <taxon>Musa</taxon>
    </lineage>
</organism>
<dbReference type="OrthoDB" id="438440at2759"/>
<dbReference type="Pfam" id="PF01764">
    <property type="entry name" value="Lipase_3"/>
    <property type="match status" value="2"/>
</dbReference>
<evidence type="ECO:0000256" key="1">
    <source>
        <dbReference type="ARBA" id="ARBA00003523"/>
    </source>
</evidence>
<evidence type="ECO:0000256" key="2">
    <source>
        <dbReference type="ARBA" id="ARBA00010701"/>
    </source>
</evidence>
<evidence type="ECO:0000256" key="3">
    <source>
        <dbReference type="ARBA" id="ARBA00022801"/>
    </source>
</evidence>
<evidence type="ECO:0000259" key="7">
    <source>
        <dbReference type="Pfam" id="PF01764"/>
    </source>
</evidence>
<dbReference type="SUPFAM" id="SSF53474">
    <property type="entry name" value="alpha/beta-Hydrolases"/>
    <property type="match status" value="2"/>
</dbReference>
<evidence type="ECO:0000256" key="6">
    <source>
        <dbReference type="RuleBase" id="RU367093"/>
    </source>
</evidence>
<evidence type="ECO:0000256" key="5">
    <source>
        <dbReference type="ARBA" id="ARBA00023098"/>
    </source>
</evidence>
<accession>A0A9E7F4W0</accession>
<keyword evidence="9" id="KW-1185">Reference proteome</keyword>
<dbReference type="InterPro" id="IPR002921">
    <property type="entry name" value="Fungal_lipase-type"/>
</dbReference>
<dbReference type="Gene3D" id="3.40.50.1820">
    <property type="entry name" value="alpha/beta hydrolase"/>
    <property type="match status" value="2"/>
</dbReference>
<keyword evidence="5 6" id="KW-0443">Lipid metabolism</keyword>
<gene>
    <name evidence="8" type="ORF">MUK42_27869</name>
</gene>